<sequence length="97" mass="11189">MIDFGRRRSLSGSNGQFRPSPTDFWRYQPREKEEKGETRDPTLLSRSRSSPAGFSTLRRENFRRSREEENDVSSPRASSSRELLAEASQGDFFSLRG</sequence>
<reference evidence="2 3" key="1">
    <citation type="journal article" date="2014" name="Agronomy (Basel)">
        <title>A Draft Genome Sequence for Ensete ventricosum, the Drought-Tolerant Tree Against Hunger.</title>
        <authorList>
            <person name="Harrison J."/>
            <person name="Moore K.A."/>
            <person name="Paszkiewicz K."/>
            <person name="Jones T."/>
            <person name="Grant M."/>
            <person name="Ambacheew D."/>
            <person name="Muzemil S."/>
            <person name="Studholme D.J."/>
        </authorList>
    </citation>
    <scope>NUCLEOTIDE SEQUENCE [LARGE SCALE GENOMIC DNA]</scope>
</reference>
<dbReference type="Proteomes" id="UP000287651">
    <property type="component" value="Unassembled WGS sequence"/>
</dbReference>
<feature type="region of interest" description="Disordered" evidence="1">
    <location>
        <begin position="1"/>
        <end position="97"/>
    </location>
</feature>
<feature type="compositionally biased region" description="Basic and acidic residues" evidence="1">
    <location>
        <begin position="28"/>
        <end position="40"/>
    </location>
</feature>
<feature type="compositionally biased region" description="Polar residues" evidence="1">
    <location>
        <begin position="44"/>
        <end position="53"/>
    </location>
</feature>
<accession>A0A426XI61</accession>
<organism evidence="2 3">
    <name type="scientific">Ensete ventricosum</name>
    <name type="common">Abyssinian banana</name>
    <name type="synonym">Musa ensete</name>
    <dbReference type="NCBI Taxonomy" id="4639"/>
    <lineage>
        <taxon>Eukaryota</taxon>
        <taxon>Viridiplantae</taxon>
        <taxon>Streptophyta</taxon>
        <taxon>Embryophyta</taxon>
        <taxon>Tracheophyta</taxon>
        <taxon>Spermatophyta</taxon>
        <taxon>Magnoliopsida</taxon>
        <taxon>Liliopsida</taxon>
        <taxon>Zingiberales</taxon>
        <taxon>Musaceae</taxon>
        <taxon>Ensete</taxon>
    </lineage>
</organism>
<feature type="compositionally biased region" description="Low complexity" evidence="1">
    <location>
        <begin position="76"/>
        <end position="88"/>
    </location>
</feature>
<comment type="caution">
    <text evidence="2">The sequence shown here is derived from an EMBL/GenBank/DDBJ whole genome shotgun (WGS) entry which is preliminary data.</text>
</comment>
<evidence type="ECO:0000313" key="3">
    <source>
        <dbReference type="Proteomes" id="UP000287651"/>
    </source>
</evidence>
<protein>
    <submittedName>
        <fullName evidence="2">Uncharacterized protein</fullName>
    </submittedName>
</protein>
<evidence type="ECO:0000313" key="2">
    <source>
        <dbReference type="EMBL" id="RRT39161.1"/>
    </source>
</evidence>
<evidence type="ECO:0000256" key="1">
    <source>
        <dbReference type="SAM" id="MobiDB-lite"/>
    </source>
</evidence>
<feature type="compositionally biased region" description="Basic and acidic residues" evidence="1">
    <location>
        <begin position="57"/>
        <end position="67"/>
    </location>
</feature>
<name>A0A426XI61_ENSVE</name>
<feature type="compositionally biased region" description="Polar residues" evidence="1">
    <location>
        <begin position="10"/>
        <end position="19"/>
    </location>
</feature>
<proteinExistence type="predicted"/>
<dbReference type="AlphaFoldDB" id="A0A426XI61"/>
<dbReference type="EMBL" id="AMZH03020446">
    <property type="protein sequence ID" value="RRT39161.1"/>
    <property type="molecule type" value="Genomic_DNA"/>
</dbReference>
<gene>
    <name evidence="2" type="ORF">B296_00042644</name>
</gene>